<evidence type="ECO:0000256" key="9">
    <source>
        <dbReference type="ARBA" id="ARBA00022833"/>
    </source>
</evidence>
<keyword evidence="5" id="KW-0732">Signal</keyword>
<evidence type="ECO:0000256" key="7">
    <source>
        <dbReference type="ARBA" id="ARBA00022737"/>
    </source>
</evidence>
<keyword evidence="6" id="KW-0430">Lectin</keyword>
<feature type="region of interest" description="Disordered" evidence="13">
    <location>
        <begin position="142"/>
        <end position="198"/>
    </location>
</feature>
<reference evidence="14" key="1">
    <citation type="submission" date="2020-06" db="EMBL/GenBank/DDBJ databases">
        <title>Draft genome of Bugula neritina, a colonial animal packing powerful symbionts and potential medicines.</title>
        <authorList>
            <person name="Rayko M."/>
        </authorList>
    </citation>
    <scope>NUCLEOTIDE SEQUENCE [LARGE SCALE GENOMIC DNA]</scope>
    <source>
        <strain evidence="14">Kwan_BN1</strain>
    </source>
</reference>
<proteinExistence type="inferred from homology"/>
<dbReference type="Proteomes" id="UP000593567">
    <property type="component" value="Unassembled WGS sequence"/>
</dbReference>
<dbReference type="GO" id="GO:0036503">
    <property type="term" value="P:ERAD pathway"/>
    <property type="evidence" value="ECO:0007669"/>
    <property type="project" value="TreeGrafter"/>
</dbReference>
<dbReference type="Gene3D" id="2.60.120.200">
    <property type="match status" value="2"/>
</dbReference>
<name>A0A7J7JUS8_BUGNE</name>
<comment type="caution">
    <text evidence="14">The sequence shown here is derived from an EMBL/GenBank/DDBJ whole genome shotgun (WGS) entry which is preliminary data.</text>
</comment>
<keyword evidence="9" id="KW-0862">Zinc</keyword>
<dbReference type="GO" id="GO:0006457">
    <property type="term" value="P:protein folding"/>
    <property type="evidence" value="ECO:0007669"/>
    <property type="project" value="InterPro"/>
</dbReference>
<dbReference type="PRINTS" id="PR00626">
    <property type="entry name" value="CALRETICULIN"/>
</dbReference>
<dbReference type="EMBL" id="VXIV02001796">
    <property type="protein sequence ID" value="KAF6029713.1"/>
    <property type="molecule type" value="Genomic_DNA"/>
</dbReference>
<evidence type="ECO:0000256" key="6">
    <source>
        <dbReference type="ARBA" id="ARBA00022734"/>
    </source>
</evidence>
<dbReference type="GO" id="GO:0005788">
    <property type="term" value="C:endoplasmic reticulum lumen"/>
    <property type="evidence" value="ECO:0007669"/>
    <property type="project" value="UniProtKB-SubCell"/>
</dbReference>
<dbReference type="AlphaFoldDB" id="A0A7J7JUS8"/>
<evidence type="ECO:0000256" key="13">
    <source>
        <dbReference type="SAM" id="MobiDB-lite"/>
    </source>
</evidence>
<dbReference type="GO" id="GO:0005789">
    <property type="term" value="C:endoplasmic reticulum membrane"/>
    <property type="evidence" value="ECO:0007669"/>
    <property type="project" value="TreeGrafter"/>
</dbReference>
<feature type="compositionally biased region" description="Acidic residues" evidence="13">
    <location>
        <begin position="325"/>
        <end position="346"/>
    </location>
</feature>
<comment type="subcellular location">
    <subcellularLocation>
        <location evidence="1">Endoplasmic reticulum lumen</location>
    </subcellularLocation>
</comment>
<evidence type="ECO:0000256" key="1">
    <source>
        <dbReference type="ARBA" id="ARBA00004319"/>
    </source>
</evidence>
<keyword evidence="7" id="KW-0677">Repeat</keyword>
<sequence>MRVGKKDGSSLNTKEQKLGTGSGLLENFTVMRWQTRVLKTAENAKFYGLSTKFEKFSNEGKTLYVQFSVKHEQNIDCGGGYVKLFASDLDQTNMHGESPYNIMFDDVYTHLYTLVVNPDNTYEVRIDDKKVESGSLEEDWDILPPKKIKDPEAKKPDDWDEREKIDDPEDTKPEDWDKPEHIADPDATKPEDWDDEMDGEWEPPMIDNPEYKGEWKPKQIDNPDYKGKWIHPEIDNPEFTPDEKLYAYEDFGVLGFDLWQVKAGTIFDNVLITDNEEDVKELAAAWKTQSEGEKKMKEAQDEEKRLKEEEEQKKMDEEAKANGETDNDEDAEDDHEPINEMEEDELDHDHDEL</sequence>
<dbReference type="SUPFAM" id="SSF49899">
    <property type="entry name" value="Concanavalin A-like lectins/glucanases"/>
    <property type="match status" value="1"/>
</dbReference>
<dbReference type="InterPro" id="IPR009033">
    <property type="entry name" value="Calreticulin/calnexin_P_dom_sf"/>
</dbReference>
<dbReference type="OrthoDB" id="1938156at2759"/>
<feature type="compositionally biased region" description="Basic and acidic residues" evidence="13">
    <location>
        <begin position="147"/>
        <end position="191"/>
    </location>
</feature>
<feature type="region of interest" description="Disordered" evidence="13">
    <location>
        <begin position="283"/>
        <end position="353"/>
    </location>
</feature>
<organism evidence="14 15">
    <name type="scientific">Bugula neritina</name>
    <name type="common">Brown bryozoan</name>
    <name type="synonym">Sertularia neritina</name>
    <dbReference type="NCBI Taxonomy" id="10212"/>
    <lineage>
        <taxon>Eukaryota</taxon>
        <taxon>Metazoa</taxon>
        <taxon>Spiralia</taxon>
        <taxon>Lophotrochozoa</taxon>
        <taxon>Bryozoa</taxon>
        <taxon>Gymnolaemata</taxon>
        <taxon>Cheilostomatida</taxon>
        <taxon>Flustrina</taxon>
        <taxon>Buguloidea</taxon>
        <taxon>Bugulidae</taxon>
        <taxon>Bugula</taxon>
    </lineage>
</organism>
<keyword evidence="15" id="KW-1185">Reference proteome</keyword>
<dbReference type="Gene3D" id="2.10.250.10">
    <property type="entry name" value="Calreticulin/calnexin, P domain"/>
    <property type="match status" value="1"/>
</dbReference>
<dbReference type="GO" id="GO:0005509">
    <property type="term" value="F:calcium ion binding"/>
    <property type="evidence" value="ECO:0007669"/>
    <property type="project" value="InterPro"/>
</dbReference>
<evidence type="ECO:0000256" key="11">
    <source>
        <dbReference type="ARBA" id="ARBA00023186"/>
    </source>
</evidence>
<accession>A0A7J7JUS8</accession>
<dbReference type="PANTHER" id="PTHR11073:SF2">
    <property type="entry name" value="CALRETICULIN"/>
    <property type="match status" value="1"/>
</dbReference>
<evidence type="ECO:0000256" key="10">
    <source>
        <dbReference type="ARBA" id="ARBA00022837"/>
    </source>
</evidence>
<comment type="similarity">
    <text evidence="2 12">Belongs to the calreticulin family.</text>
</comment>
<feature type="compositionally biased region" description="Basic and acidic residues" evidence="13">
    <location>
        <begin position="290"/>
        <end position="323"/>
    </location>
</feature>
<dbReference type="GO" id="GO:0051082">
    <property type="term" value="F:unfolded protein binding"/>
    <property type="evidence" value="ECO:0007669"/>
    <property type="project" value="InterPro"/>
</dbReference>
<evidence type="ECO:0000256" key="4">
    <source>
        <dbReference type="ARBA" id="ARBA00022723"/>
    </source>
</evidence>
<evidence type="ECO:0000313" key="15">
    <source>
        <dbReference type="Proteomes" id="UP000593567"/>
    </source>
</evidence>
<keyword evidence="10" id="KW-0106">Calcium</keyword>
<dbReference type="Pfam" id="PF00262">
    <property type="entry name" value="Calreticulin"/>
    <property type="match status" value="3"/>
</dbReference>
<evidence type="ECO:0000256" key="3">
    <source>
        <dbReference type="ARBA" id="ARBA00015837"/>
    </source>
</evidence>
<dbReference type="InterPro" id="IPR001580">
    <property type="entry name" value="Calret/calnex"/>
</dbReference>
<protein>
    <recommendedName>
        <fullName evidence="3">Calreticulin</fullName>
    </recommendedName>
</protein>
<dbReference type="PROSITE" id="PS00805">
    <property type="entry name" value="CALRETICULIN_REPEAT"/>
    <property type="match status" value="1"/>
</dbReference>
<dbReference type="InterPro" id="IPR018124">
    <property type="entry name" value="Calret/calnex_CS"/>
</dbReference>
<evidence type="ECO:0000256" key="2">
    <source>
        <dbReference type="ARBA" id="ARBA00010983"/>
    </source>
</evidence>
<evidence type="ECO:0000256" key="12">
    <source>
        <dbReference type="RuleBase" id="RU362126"/>
    </source>
</evidence>
<gene>
    <name evidence="14" type="ORF">EB796_011985</name>
</gene>
<dbReference type="PROSITE" id="PS00803">
    <property type="entry name" value="CALRETICULIN_1"/>
    <property type="match status" value="1"/>
</dbReference>
<evidence type="ECO:0000313" key="14">
    <source>
        <dbReference type="EMBL" id="KAF6029713.1"/>
    </source>
</evidence>
<dbReference type="FunFam" id="2.10.250.10:FF:000002">
    <property type="entry name" value="Calreticulin"/>
    <property type="match status" value="1"/>
</dbReference>
<keyword evidence="11 12" id="KW-0143">Chaperone</keyword>
<keyword evidence="4" id="KW-0479">Metal-binding</keyword>
<dbReference type="SUPFAM" id="SSF63887">
    <property type="entry name" value="P-domain of calnexin/calreticulin"/>
    <property type="match status" value="1"/>
</dbReference>
<dbReference type="PANTHER" id="PTHR11073">
    <property type="entry name" value="CALRETICULIN AND CALNEXIN"/>
    <property type="match status" value="1"/>
</dbReference>
<dbReference type="GO" id="GO:0030246">
    <property type="term" value="F:carbohydrate binding"/>
    <property type="evidence" value="ECO:0007669"/>
    <property type="project" value="UniProtKB-KW"/>
</dbReference>
<evidence type="ECO:0000256" key="5">
    <source>
        <dbReference type="ARBA" id="ARBA00022729"/>
    </source>
</evidence>
<evidence type="ECO:0000256" key="8">
    <source>
        <dbReference type="ARBA" id="ARBA00022824"/>
    </source>
</evidence>
<keyword evidence="8 12" id="KW-0256">Endoplasmic reticulum</keyword>
<dbReference type="InterPro" id="IPR013320">
    <property type="entry name" value="ConA-like_dom_sf"/>
</dbReference>